<proteinExistence type="predicted"/>
<evidence type="ECO:0000313" key="3">
    <source>
        <dbReference type="Proteomes" id="UP000076842"/>
    </source>
</evidence>
<name>A0A165JSP2_9BASI</name>
<reference evidence="2 3" key="1">
    <citation type="journal article" date="2016" name="Mol. Biol. Evol.">
        <title>Comparative Genomics of Early-Diverging Mushroom-Forming Fungi Provides Insights into the Origins of Lignocellulose Decay Capabilities.</title>
        <authorList>
            <person name="Nagy L.G."/>
            <person name="Riley R."/>
            <person name="Tritt A."/>
            <person name="Adam C."/>
            <person name="Daum C."/>
            <person name="Floudas D."/>
            <person name="Sun H."/>
            <person name="Yadav J.S."/>
            <person name="Pangilinan J."/>
            <person name="Larsson K.H."/>
            <person name="Matsuura K."/>
            <person name="Barry K."/>
            <person name="Labutti K."/>
            <person name="Kuo R."/>
            <person name="Ohm R.A."/>
            <person name="Bhattacharya S.S."/>
            <person name="Shirouzu T."/>
            <person name="Yoshinaga Y."/>
            <person name="Martin F.M."/>
            <person name="Grigoriev I.V."/>
            <person name="Hibbett D.S."/>
        </authorList>
    </citation>
    <scope>NUCLEOTIDE SEQUENCE [LARGE SCALE GENOMIC DNA]</scope>
    <source>
        <strain evidence="2 3">HHB12733</strain>
    </source>
</reference>
<dbReference type="InParanoid" id="A0A165JSP2"/>
<dbReference type="EMBL" id="KV423918">
    <property type="protein sequence ID" value="KZT62219.1"/>
    <property type="molecule type" value="Genomic_DNA"/>
</dbReference>
<feature type="compositionally biased region" description="Basic residues" evidence="1">
    <location>
        <begin position="57"/>
        <end position="73"/>
    </location>
</feature>
<protein>
    <submittedName>
        <fullName evidence="2">Uncharacterized protein</fullName>
    </submittedName>
</protein>
<sequence>MVADHDEQGQLRQHLCKLSDGFYRVGDASTTRQQLHKGLPHGFSLQFSFNRADTAKRKSTGKRKALSKTKRKRSTEAEDLLHQSLDGPPPKKARTVAANGTAASRSLTRGVSATDELSRTVLAPTHDGEHEIPQTPVDPSGPSLSGQNSTAYSLALYTTPGQAAGPPTSSTDGNSPPHQDALHNTVRQAPSSPIHPKCSGPTPSSFESTPSRVPGSSGTSPTEGAVVIMSDHTTVPPNEASKDLHMTIEELLRGSQGDDSTDPRDQPIGVIPENLDFTPRMPPLPEATGLGSRPETRELRLRNSSPPPAHYVPSNVEPVGDRQLLEALGLMYQSAGASGETDAFGQPTFTYSSQMQCNFDVFLEEYPVHPQAQREIPRDIRWDAPMFPAEPVFIQDMATLNVGSNAAGSASTRLATGWD</sequence>
<dbReference type="OrthoDB" id="10688113at2759"/>
<dbReference type="AlphaFoldDB" id="A0A165JSP2"/>
<feature type="compositionally biased region" description="Polar residues" evidence="1">
    <location>
        <begin position="201"/>
        <end position="222"/>
    </location>
</feature>
<evidence type="ECO:0000256" key="1">
    <source>
        <dbReference type="SAM" id="MobiDB-lite"/>
    </source>
</evidence>
<feature type="compositionally biased region" description="Polar residues" evidence="1">
    <location>
        <begin position="142"/>
        <end position="152"/>
    </location>
</feature>
<feature type="region of interest" description="Disordered" evidence="1">
    <location>
        <begin position="254"/>
        <end position="316"/>
    </location>
</feature>
<feature type="region of interest" description="Disordered" evidence="1">
    <location>
        <begin position="54"/>
        <end position="224"/>
    </location>
</feature>
<accession>A0A165JSP2</accession>
<evidence type="ECO:0000313" key="2">
    <source>
        <dbReference type="EMBL" id="KZT62219.1"/>
    </source>
</evidence>
<dbReference type="Proteomes" id="UP000076842">
    <property type="component" value="Unassembled WGS sequence"/>
</dbReference>
<keyword evidence="3" id="KW-1185">Reference proteome</keyword>
<gene>
    <name evidence="2" type="ORF">CALCODRAFT_280393</name>
</gene>
<organism evidence="2 3">
    <name type="scientific">Calocera cornea HHB12733</name>
    <dbReference type="NCBI Taxonomy" id="1353952"/>
    <lineage>
        <taxon>Eukaryota</taxon>
        <taxon>Fungi</taxon>
        <taxon>Dikarya</taxon>
        <taxon>Basidiomycota</taxon>
        <taxon>Agaricomycotina</taxon>
        <taxon>Dacrymycetes</taxon>
        <taxon>Dacrymycetales</taxon>
        <taxon>Dacrymycetaceae</taxon>
        <taxon>Calocera</taxon>
    </lineage>
</organism>
<feature type="compositionally biased region" description="Polar residues" evidence="1">
    <location>
        <begin position="167"/>
        <end position="177"/>
    </location>
</feature>
<feature type="compositionally biased region" description="Polar residues" evidence="1">
    <location>
        <begin position="101"/>
        <end position="111"/>
    </location>
</feature>